<proteinExistence type="predicted"/>
<evidence type="ECO:0000256" key="1">
    <source>
        <dbReference type="SAM" id="Phobius"/>
    </source>
</evidence>
<feature type="transmembrane region" description="Helical" evidence="1">
    <location>
        <begin position="115"/>
        <end position="136"/>
    </location>
</feature>
<dbReference type="AlphaFoldDB" id="A0A174ELB8"/>
<organism evidence="2 3">
    <name type="scientific">Faecalicatena contorta</name>
    <dbReference type="NCBI Taxonomy" id="39482"/>
    <lineage>
        <taxon>Bacteria</taxon>
        <taxon>Bacillati</taxon>
        <taxon>Bacillota</taxon>
        <taxon>Clostridia</taxon>
        <taxon>Lachnospirales</taxon>
        <taxon>Lachnospiraceae</taxon>
        <taxon>Faecalicatena</taxon>
    </lineage>
</organism>
<feature type="transmembrane region" description="Helical" evidence="1">
    <location>
        <begin position="47"/>
        <end position="68"/>
    </location>
</feature>
<dbReference type="EMBL" id="CYZU01000016">
    <property type="protein sequence ID" value="CUO36810.1"/>
    <property type="molecule type" value="Genomic_DNA"/>
</dbReference>
<dbReference type="InterPro" id="IPR021354">
    <property type="entry name" value="DUF2975"/>
</dbReference>
<keyword evidence="1" id="KW-1133">Transmembrane helix</keyword>
<dbReference type="RefSeq" id="WP_050639222.1">
    <property type="nucleotide sequence ID" value="NZ_CABKUE010000005.1"/>
</dbReference>
<feature type="transmembrane region" description="Helical" evidence="1">
    <location>
        <begin position="12"/>
        <end position="35"/>
    </location>
</feature>
<dbReference type="OrthoDB" id="9791568at2"/>
<gene>
    <name evidence="2" type="ORF">ERS852491_01996</name>
</gene>
<dbReference type="STRING" id="39482.ERS852491_01996"/>
<feature type="transmembrane region" description="Helical" evidence="1">
    <location>
        <begin position="89"/>
        <end position="109"/>
    </location>
</feature>
<dbReference type="Pfam" id="PF11188">
    <property type="entry name" value="DUF2975"/>
    <property type="match status" value="1"/>
</dbReference>
<keyword evidence="1" id="KW-0472">Membrane</keyword>
<accession>A0A174ELB8</accession>
<evidence type="ECO:0000313" key="2">
    <source>
        <dbReference type="EMBL" id="CUO36810.1"/>
    </source>
</evidence>
<reference evidence="2 3" key="1">
    <citation type="submission" date="2015-09" db="EMBL/GenBank/DDBJ databases">
        <authorList>
            <consortium name="Pathogen Informatics"/>
        </authorList>
    </citation>
    <scope>NUCLEOTIDE SEQUENCE [LARGE SCALE GENOMIC DNA]</scope>
    <source>
        <strain evidence="2 3">2789STDY5834876</strain>
    </source>
</reference>
<sequence>MKQEKLIRFTSGFLGFMFYAGIIVLAGLPFILKLAGRYYYAEIEVQFWPMLITVALAGVCGLIIVHQLRRMIKTVIKKDCFVDNNVKSLSMMGKVSFIISVLFVIKLFFLPTPATYVVILTFFIAGLFSHVLACVFKEAVRFKNENDLTI</sequence>
<protein>
    <submittedName>
        <fullName evidence="2">Protein of uncharacterized function (DUF3036)</fullName>
    </submittedName>
</protein>
<evidence type="ECO:0000313" key="3">
    <source>
        <dbReference type="Proteomes" id="UP000095544"/>
    </source>
</evidence>
<dbReference type="Proteomes" id="UP000095544">
    <property type="component" value="Unassembled WGS sequence"/>
</dbReference>
<keyword evidence="1" id="KW-0812">Transmembrane</keyword>
<name>A0A174ELB8_9FIRM</name>